<sequence length="101" mass="11531">METSGQISLYEVFLKLKSTEACEAFFKDLCTPAELKAMKERWLVAQLLHDGKLSYRQIHDETGVSIATITRVARFLFHENNAGYKSVLPERKVQNAKKANK</sequence>
<proteinExistence type="predicted"/>
<evidence type="ECO:0000313" key="2">
    <source>
        <dbReference type="Proteomes" id="UP000837675"/>
    </source>
</evidence>
<dbReference type="InterPro" id="IPR038116">
    <property type="entry name" value="TrpR-like_sf"/>
</dbReference>
<dbReference type="InterPro" id="IPR000831">
    <property type="entry name" value="Trp_repress"/>
</dbReference>
<evidence type="ECO:0000313" key="1">
    <source>
        <dbReference type="EMBL" id="CAG7589371.1"/>
    </source>
</evidence>
<gene>
    <name evidence="1" type="ORF">MHYMCMPASI_00132</name>
</gene>
<dbReference type="GO" id="GO:0003700">
    <property type="term" value="F:DNA-binding transcription factor activity"/>
    <property type="evidence" value="ECO:0007669"/>
    <property type="project" value="InterPro"/>
</dbReference>
<dbReference type="PANTHER" id="PTHR40080">
    <property type="entry name" value="LMO1763 PROTEIN"/>
    <property type="match status" value="1"/>
</dbReference>
<name>A0A8S4C061_9ACAR</name>
<dbReference type="Pfam" id="PF01371">
    <property type="entry name" value="Trp_repressor"/>
    <property type="match status" value="1"/>
</dbReference>
<dbReference type="AlphaFoldDB" id="A0A8S4C061"/>
<dbReference type="GO" id="GO:0043565">
    <property type="term" value="F:sequence-specific DNA binding"/>
    <property type="evidence" value="ECO:0007669"/>
    <property type="project" value="InterPro"/>
</dbReference>
<protein>
    <submittedName>
        <fullName evidence="1">TrpR like protein, YerC/YecD</fullName>
    </submittedName>
</protein>
<dbReference type="Proteomes" id="UP000837675">
    <property type="component" value="Unassembled WGS sequence"/>
</dbReference>
<dbReference type="EMBL" id="CAJVAF010000037">
    <property type="protein sequence ID" value="CAG7589371.1"/>
    <property type="molecule type" value="Genomic_DNA"/>
</dbReference>
<dbReference type="Gene3D" id="1.10.1270.10">
    <property type="entry name" value="TrpR-like"/>
    <property type="match status" value="1"/>
</dbReference>
<dbReference type="NCBIfam" id="TIGR02531">
    <property type="entry name" value="yecD_yerC"/>
    <property type="match status" value="1"/>
</dbReference>
<dbReference type="PIRSF" id="PIRSF012508">
    <property type="entry name" value="YerC"/>
    <property type="match status" value="1"/>
</dbReference>
<comment type="caution">
    <text evidence="1">The sequence shown here is derived from an EMBL/GenBank/DDBJ whole genome shotgun (WGS) entry which is preliminary data.</text>
</comment>
<reference evidence="1" key="1">
    <citation type="submission" date="2021-06" db="EMBL/GenBank/DDBJ databases">
        <authorList>
            <person name="Nardi T."/>
            <person name="Nardi T."/>
        </authorList>
    </citation>
    <scope>NUCLEOTIDE SEQUENCE</scope>
</reference>
<dbReference type="PANTHER" id="PTHR40080:SF1">
    <property type="entry name" value="TRPR-LIKE PROTEIN YERC_YECD"/>
    <property type="match status" value="1"/>
</dbReference>
<organism evidence="1 2">
    <name type="scientific">Hyalomma marginatum</name>
    <dbReference type="NCBI Taxonomy" id="34627"/>
    <lineage>
        <taxon>Eukaryota</taxon>
        <taxon>Metazoa</taxon>
        <taxon>Ecdysozoa</taxon>
        <taxon>Arthropoda</taxon>
        <taxon>Chelicerata</taxon>
        <taxon>Arachnida</taxon>
        <taxon>Acari</taxon>
        <taxon>Parasitiformes</taxon>
        <taxon>Ixodida</taxon>
        <taxon>Ixodoidea</taxon>
        <taxon>Ixodidae</taxon>
        <taxon>Hyalomminae</taxon>
        <taxon>Hyalomma</taxon>
    </lineage>
</organism>
<dbReference type="SUPFAM" id="SSF48295">
    <property type="entry name" value="TrpR-like"/>
    <property type="match status" value="1"/>
</dbReference>
<accession>A0A8S4C061</accession>
<keyword evidence="2" id="KW-1185">Reference proteome</keyword>
<dbReference type="InterPro" id="IPR010921">
    <property type="entry name" value="Trp_repressor/repl_initiator"/>
</dbReference>
<dbReference type="InterPro" id="IPR013368">
    <property type="entry name" value="YecD_YerC"/>
</dbReference>